<evidence type="ECO:0000313" key="1">
    <source>
        <dbReference type="EMBL" id="QDO85188.1"/>
    </source>
</evidence>
<gene>
    <name evidence="1" type="ORF">FM037_20545</name>
</gene>
<sequence length="131" mass="15224">MKKAELLKTEHMVQQIWLKNQMSKINFSTGKNFLNSDVALRAWDKLGDLVLRDADLEHYISVHLSEQGLKKLVTTLRVHKKRNGKELLQVEITDASRRKLSLMIFKSGKTKIEIIDYLILNADLSEFEKNE</sequence>
<reference evidence="1 2" key="1">
    <citation type="submission" date="2019-07" db="EMBL/GenBank/DDBJ databases">
        <title>Shewanella sp. YLB-06 whole genomic sequence.</title>
        <authorList>
            <person name="Yu L."/>
        </authorList>
    </citation>
    <scope>NUCLEOTIDE SEQUENCE [LARGE SCALE GENOMIC DNA]</scope>
    <source>
        <strain evidence="1 2">YLB-06</strain>
    </source>
</reference>
<name>A0ABX5X2F7_9GAMM</name>
<protein>
    <submittedName>
        <fullName evidence="1">Uncharacterized protein</fullName>
    </submittedName>
</protein>
<evidence type="ECO:0000313" key="2">
    <source>
        <dbReference type="Proteomes" id="UP000315947"/>
    </source>
</evidence>
<accession>A0ABX5X2F7</accession>
<dbReference type="Proteomes" id="UP000315947">
    <property type="component" value="Chromosome"/>
</dbReference>
<dbReference type="EMBL" id="CP041614">
    <property type="protein sequence ID" value="QDO85188.1"/>
    <property type="molecule type" value="Genomic_DNA"/>
</dbReference>
<proteinExistence type="predicted"/>
<organism evidence="1 2">
    <name type="scientific">Shewanella psychropiezotolerans</name>
    <dbReference type="NCBI Taxonomy" id="2593655"/>
    <lineage>
        <taxon>Bacteria</taxon>
        <taxon>Pseudomonadati</taxon>
        <taxon>Pseudomonadota</taxon>
        <taxon>Gammaproteobacteria</taxon>
        <taxon>Alteromonadales</taxon>
        <taxon>Shewanellaceae</taxon>
        <taxon>Shewanella</taxon>
    </lineage>
</organism>
<keyword evidence="2" id="KW-1185">Reference proteome</keyword>